<dbReference type="InterPro" id="IPR025723">
    <property type="entry name" value="ArsA/GET3_ATPase-like"/>
</dbReference>
<dbReference type="SMART" id="SM00382">
    <property type="entry name" value="AAA"/>
    <property type="match status" value="1"/>
</dbReference>
<protein>
    <submittedName>
        <fullName evidence="3">ArsA family ATPase</fullName>
    </submittedName>
</protein>
<dbReference type="Gene3D" id="3.40.50.300">
    <property type="entry name" value="P-loop containing nucleotide triphosphate hydrolases"/>
    <property type="match status" value="1"/>
</dbReference>
<proteinExistence type="inferred from homology"/>
<dbReference type="InterPro" id="IPR003593">
    <property type="entry name" value="AAA+_ATPase"/>
</dbReference>
<dbReference type="CDD" id="cd02035">
    <property type="entry name" value="ArsA"/>
    <property type="match status" value="1"/>
</dbReference>
<evidence type="ECO:0000256" key="1">
    <source>
        <dbReference type="ARBA" id="ARBA00011040"/>
    </source>
</evidence>
<gene>
    <name evidence="3" type="ORF">ACFSE6_16705</name>
</gene>
<dbReference type="RefSeq" id="WP_388009882.1">
    <property type="nucleotide sequence ID" value="NZ_JBHUEE010000010.1"/>
</dbReference>
<dbReference type="Pfam" id="PF02374">
    <property type="entry name" value="ArsA_ATPase"/>
    <property type="match status" value="1"/>
</dbReference>
<evidence type="ECO:0000313" key="4">
    <source>
        <dbReference type="Proteomes" id="UP001597277"/>
    </source>
</evidence>
<name>A0ABW4LB08_9MICO</name>
<sequence length="351" mass="37739">MLLNLAAGRRVLLAGGKGGVGKTSVASAVAYAQARAGRRVLLVSTDPAHNLGHLWERTVGDRRTPLAEVGAGRLEGLEIDPVRTTEEHLAAVRATMRRYMPEHLAGEVDRHIELARDAPGTHEAAILDRLAETIESALATDDLVVVDTAPSGHTARLMRLPETMSAWTEGLLRRQHRSGRFGRALRRLAPDDAGVDLVGSGERKVAEEGSRGSRDEELRRLLTRRRDRLAGLRDLLADAGRTAFVIVLVAERVPVLETLELHADLTRSGLAVSALVVNRRSPDAGPFLAARRRGETGQIDHLRRHLPAVPVVELPLLEGDVLGVGGVARLADAMGAAADPGSDRTADRLDP</sequence>
<evidence type="ECO:0000313" key="3">
    <source>
        <dbReference type="EMBL" id="MFD1719487.1"/>
    </source>
</evidence>
<organism evidence="3 4">
    <name type="scientific">Georgenia deserti</name>
    <dbReference type="NCBI Taxonomy" id="2093781"/>
    <lineage>
        <taxon>Bacteria</taxon>
        <taxon>Bacillati</taxon>
        <taxon>Actinomycetota</taxon>
        <taxon>Actinomycetes</taxon>
        <taxon>Micrococcales</taxon>
        <taxon>Bogoriellaceae</taxon>
        <taxon>Georgenia</taxon>
    </lineage>
</organism>
<comment type="caution">
    <text evidence="3">The sequence shown here is derived from an EMBL/GenBank/DDBJ whole genome shotgun (WGS) entry which is preliminary data.</text>
</comment>
<feature type="domain" description="AAA+ ATPase" evidence="2">
    <location>
        <begin position="7"/>
        <end position="236"/>
    </location>
</feature>
<comment type="similarity">
    <text evidence="1">Belongs to the arsA ATPase family.</text>
</comment>
<dbReference type="SUPFAM" id="SSF52540">
    <property type="entry name" value="P-loop containing nucleoside triphosphate hydrolases"/>
    <property type="match status" value="1"/>
</dbReference>
<dbReference type="InterPro" id="IPR016300">
    <property type="entry name" value="ATPase_ArsA/GET3"/>
</dbReference>
<dbReference type="Proteomes" id="UP001597277">
    <property type="component" value="Unassembled WGS sequence"/>
</dbReference>
<keyword evidence="4" id="KW-1185">Reference proteome</keyword>
<dbReference type="InterPro" id="IPR027417">
    <property type="entry name" value="P-loop_NTPase"/>
</dbReference>
<dbReference type="PANTHER" id="PTHR10803:SF3">
    <property type="entry name" value="ATPASE GET3"/>
    <property type="match status" value="1"/>
</dbReference>
<dbReference type="EMBL" id="JBHUEE010000010">
    <property type="protein sequence ID" value="MFD1719487.1"/>
    <property type="molecule type" value="Genomic_DNA"/>
</dbReference>
<accession>A0ABW4LB08</accession>
<evidence type="ECO:0000259" key="2">
    <source>
        <dbReference type="SMART" id="SM00382"/>
    </source>
</evidence>
<dbReference type="NCBIfam" id="TIGR00345">
    <property type="entry name" value="GET3_arsA_TRC40"/>
    <property type="match status" value="1"/>
</dbReference>
<reference evidence="4" key="1">
    <citation type="journal article" date="2019" name="Int. J. Syst. Evol. Microbiol.">
        <title>The Global Catalogue of Microorganisms (GCM) 10K type strain sequencing project: providing services to taxonomists for standard genome sequencing and annotation.</title>
        <authorList>
            <consortium name="The Broad Institute Genomics Platform"/>
            <consortium name="The Broad Institute Genome Sequencing Center for Infectious Disease"/>
            <person name="Wu L."/>
            <person name="Ma J."/>
        </authorList>
    </citation>
    <scope>NUCLEOTIDE SEQUENCE [LARGE SCALE GENOMIC DNA]</scope>
    <source>
        <strain evidence="4">JCM 17130</strain>
    </source>
</reference>
<dbReference type="PANTHER" id="PTHR10803">
    <property type="entry name" value="ARSENICAL PUMP-DRIVING ATPASE ARSENITE-TRANSLOCATING ATPASE"/>
    <property type="match status" value="1"/>
</dbReference>